<dbReference type="InterPro" id="IPR011010">
    <property type="entry name" value="DNA_brk_join_enz"/>
</dbReference>
<dbReference type="InterPro" id="IPR037185">
    <property type="entry name" value="EmrE-like"/>
</dbReference>
<feature type="region of interest" description="Disordered" evidence="11">
    <location>
        <begin position="1"/>
        <end position="159"/>
    </location>
</feature>
<sequence>MPNATGTATMAQPRSSMPGTGTEPNAGHSHYGTATEPNAGHSHYGTATEPNARHSHYGTEPNAGHSHYGTGTEPNAGHSHYGTATEPNAGHSHYGTATEPNAGHSHYGTGTEPNAGHSHYGTEPNAGHSHYGTATEPNAGQSHYGRATAPNAGQSHGTQCRAQQTMELIVRGLVNLLTLYIKLPISAMSGVMQGSAFRELIDLEQLKRDFLKKKILAKNVSLMFKLYCLLVMTLVAAAYTVALRYTRTVTTDMYFSTTAVCVAEVIKLLLSLVILAKADKVRLRRSRGMKTRRGCHGMKIGGTGADLRHPFDRTAAGPPLGYTGGLSTALQNAVDKPLMTELTSPSILGRKTIEKTETGSLSRLITSLRENILGSPMEMLKLSVPSLVYALQNNMAFVALSNLDAAVYQVTYQLKIPCTALCTVLMLNRSLSKLQWFSVFILCGGVTLVQYSPAEATRVQIGYISVIKMHFGANLPAGRFGGRTAHAPAILQDGGAQGEDGQTDTGTPVTYFACSSCNSKLPSGQSSPLCQSCSNPIPPPRIPRLFRPRVIPPHPRLGRLSVQSVADLTLVSQTLVSALDRLPLQTPAVASGSQEPPPEPSLISHKRSRQERRSESSSRSISPLGPPPRLVSHRSSSPESGEALSDAPSEDISELDPNQIATMSETVQNLIGAINQTCGIKDPSTELADQAVSFRRAKPPSKFFAPHPEFEEILSRERERESNQMFSEGKTPGELTANWTVSPSVDPPVSRLSTNTVLPLSGGASLKDSNDRVIESFAKSAFEAASAALYPAFASTWASKSISRWAKDLRRGILDGAPPAQLAELANQISHAGEYLVSASLDVASCAAQASSNAVAIRRTVWLKAWQADLSSKKSLTSLPFQGSRLFGSQLDQIIKDATGGTSSLLPQAKPRRPPPRRQFRSFRPFRRFAASNSFSQQQQSPQARQERKAVSFRPTRVDRPGPGLEDPPPHDSWQDSSPTPRLGGRLLRFRDVWISAVEDAWVREVVSSGYKIEFASRPRDRFFQSRPPKDPALVPGFFAAIASLLKSGVIVPVPEKERYTGFYSNLFVVPKKDGKVRPILDLKLLNRRVHLRHFRMESLRSVIASMEAQEFLCSIDIQDAYLHVPIFPGHHRFLRFAVQQDHFQFVALPFGLATAPRVFTKIMAALMAILRVRGLVLFPYLDDILIKAPSFAQAHESLSIVLDTLSRFGWLVNRKKSCLIPSQRIIFLSMLFDTHQSRVFLPKDKRSTLCRDIRLLQGPRPPSLRSAMKVLGRMVATLEAIPFAQFHSRPLQQAILSQWDRSVFSLDRPIRLSFRVKRSLNWWLTSPLISQGRSFLPVHWQVGRWSPQESSLPINVLEIRAIFLSLRHWERILRGLPVRVQTDNATAVAYVNHQGGTRSSLALAEVSKILLWAEATVPVISAVHIPGVENWAADFLSREGLAAGEWSLHPEVFHQICLRWGTPDVESHGVSNQQEGSAVRLQVPRSSRSGRRCSGHSLVTVRAALPVPTPSITSQTFEEDQSGRGAGHSDRPGLAQESLVHGARQPSRGRSLAPSRQARSAVPGSDLPPEFSVAQFNGVAVETAVLRASGLSDRVIHTMIQARKPSSRIYYRTWKAYFRWCESNRVLPMVFSLPSLLAFLQAGLDSGLALSSLKGQVSALSILFQKTLASRPQVKTFFQGVAHAVPPYRALVEAWDLNLVLDVLKVSPFEPLREIPLSVLSWKVAFLVAITSIRRVSELAALSCRPPFLVIHQDKVVFRPPPSFLPKVVSTFHLNEDIVLLSFCPAPTHPLERSLNKLDLVRAVRIYLDRTSSFRKTDSFFVIPDGTRRGQPASKATIARWIRMAILEAYRVKNRVPPPGIKAHSTRAVGASWAVHHRASALQLCKAATWSSIHTFAKFYKVHTYASADASLGRRILQAAVVSPLT</sequence>
<feature type="region of interest" description="Disordered" evidence="11">
    <location>
        <begin position="932"/>
        <end position="980"/>
    </location>
</feature>
<keyword evidence="5" id="KW-0762">Sugar transport</keyword>
<dbReference type="InterPro" id="IPR043502">
    <property type="entry name" value="DNA/RNA_pol_sf"/>
</dbReference>
<dbReference type="InterPro" id="IPR010998">
    <property type="entry name" value="Integrase_recombinase_N"/>
</dbReference>
<dbReference type="Gene3D" id="1.10.443.10">
    <property type="entry name" value="Intergrase catalytic core"/>
    <property type="match status" value="1"/>
</dbReference>
<evidence type="ECO:0000256" key="8">
    <source>
        <dbReference type="ARBA" id="ARBA00023125"/>
    </source>
</evidence>
<evidence type="ECO:0000256" key="11">
    <source>
        <dbReference type="SAM" id="MobiDB-lite"/>
    </source>
</evidence>
<protein>
    <recommendedName>
        <fullName evidence="4">ribonuclease H</fullName>
        <ecNumber evidence="4">3.1.26.4</ecNumber>
    </recommendedName>
</protein>
<keyword evidence="15" id="KW-1185">Reference proteome</keyword>
<accession>A0ABN9MD24</accession>
<feature type="transmembrane region" description="Helical" evidence="12">
    <location>
        <begin position="434"/>
        <end position="451"/>
    </location>
</feature>
<feature type="transmembrane region" description="Helical" evidence="12">
    <location>
        <begin position="254"/>
        <end position="276"/>
    </location>
</feature>
<evidence type="ECO:0000256" key="1">
    <source>
        <dbReference type="ARBA" id="ARBA00004653"/>
    </source>
</evidence>
<reference evidence="14" key="1">
    <citation type="submission" date="2023-07" db="EMBL/GenBank/DDBJ databases">
        <authorList>
            <person name="Stuckert A."/>
        </authorList>
    </citation>
    <scope>NUCLEOTIDE SEQUENCE</scope>
</reference>
<evidence type="ECO:0000256" key="7">
    <source>
        <dbReference type="ARBA" id="ARBA00022989"/>
    </source>
</evidence>
<feature type="domain" description="Reverse transcriptase" evidence="13">
    <location>
        <begin position="1051"/>
        <end position="1233"/>
    </location>
</feature>
<feature type="region of interest" description="Disordered" evidence="11">
    <location>
        <begin position="1468"/>
        <end position="1495"/>
    </location>
</feature>
<feature type="compositionally biased region" description="Basic and acidic residues" evidence="11">
    <location>
        <begin position="945"/>
        <end position="960"/>
    </location>
</feature>
<dbReference type="SUPFAM" id="SSF103481">
    <property type="entry name" value="Multidrug resistance efflux transporter EmrE"/>
    <property type="match status" value="1"/>
</dbReference>
<dbReference type="SUPFAM" id="SSF56349">
    <property type="entry name" value="DNA breaking-rejoining enzymes"/>
    <property type="match status" value="1"/>
</dbReference>
<organism evidence="14 15">
    <name type="scientific">Ranitomeya imitator</name>
    <name type="common">mimic poison frog</name>
    <dbReference type="NCBI Taxonomy" id="111125"/>
    <lineage>
        <taxon>Eukaryota</taxon>
        <taxon>Metazoa</taxon>
        <taxon>Chordata</taxon>
        <taxon>Craniata</taxon>
        <taxon>Vertebrata</taxon>
        <taxon>Euteleostomi</taxon>
        <taxon>Amphibia</taxon>
        <taxon>Batrachia</taxon>
        <taxon>Anura</taxon>
        <taxon>Neobatrachia</taxon>
        <taxon>Hyloidea</taxon>
        <taxon>Dendrobatidae</taxon>
        <taxon>Dendrobatinae</taxon>
        <taxon>Ranitomeya</taxon>
    </lineage>
</organism>
<evidence type="ECO:0000256" key="10">
    <source>
        <dbReference type="ARBA" id="ARBA00023172"/>
    </source>
</evidence>
<dbReference type="SUPFAM" id="SSF56672">
    <property type="entry name" value="DNA/RNA polymerases"/>
    <property type="match status" value="1"/>
</dbReference>
<dbReference type="CDD" id="cd09275">
    <property type="entry name" value="RNase_HI_RT_DIRS1"/>
    <property type="match status" value="1"/>
</dbReference>
<proteinExistence type="inferred from homology"/>
<comment type="caution">
    <text evidence="14">The sequence shown here is derived from an EMBL/GenBank/DDBJ whole genome shotgun (WGS) entry which is preliminary data.</text>
</comment>
<feature type="compositionally biased region" description="Basic residues" evidence="11">
    <location>
        <begin position="910"/>
        <end position="919"/>
    </location>
</feature>
<keyword evidence="8" id="KW-0238">DNA-binding</keyword>
<dbReference type="PANTHER" id="PTHR33066">
    <property type="entry name" value="INTEGRASE_SAM-LIKE_N DOMAIN-CONTAINING PROTEIN"/>
    <property type="match status" value="1"/>
</dbReference>
<dbReference type="SUPFAM" id="SSF47823">
    <property type="entry name" value="lambda integrase-like, N-terminal domain"/>
    <property type="match status" value="1"/>
</dbReference>
<feature type="compositionally biased region" description="Polar residues" evidence="11">
    <location>
        <begin position="1"/>
        <end position="23"/>
    </location>
</feature>
<dbReference type="InterPro" id="IPR013762">
    <property type="entry name" value="Integrase-like_cat_sf"/>
</dbReference>
<evidence type="ECO:0000256" key="9">
    <source>
        <dbReference type="ARBA" id="ARBA00023136"/>
    </source>
</evidence>
<evidence type="ECO:0000256" key="4">
    <source>
        <dbReference type="ARBA" id="ARBA00012180"/>
    </source>
</evidence>
<dbReference type="EC" id="3.1.26.4" evidence="4"/>
<keyword evidence="5" id="KW-0813">Transport</keyword>
<gene>
    <name evidence="14" type="ORF">RIMI_LOCUS19235095</name>
</gene>
<evidence type="ECO:0000313" key="14">
    <source>
        <dbReference type="EMBL" id="CAJ0964461.1"/>
    </source>
</evidence>
<dbReference type="PROSITE" id="PS50878">
    <property type="entry name" value="RT_POL"/>
    <property type="match status" value="1"/>
</dbReference>
<keyword evidence="7 12" id="KW-1133">Transmembrane helix</keyword>
<evidence type="ECO:0000259" key="13">
    <source>
        <dbReference type="PROSITE" id="PS50878"/>
    </source>
</evidence>
<dbReference type="Gene3D" id="1.10.150.130">
    <property type="match status" value="1"/>
</dbReference>
<feature type="transmembrane region" description="Helical" evidence="12">
    <location>
        <begin position="222"/>
        <end position="242"/>
    </location>
</feature>
<comment type="similarity">
    <text evidence="3">Belongs to the beta type-B retroviral polymerase family. HERV class-II K(HML-2) pol subfamily.</text>
</comment>
<feature type="compositionally biased region" description="Low complexity" evidence="11">
    <location>
        <begin position="932"/>
        <end position="944"/>
    </location>
</feature>
<dbReference type="PANTHER" id="PTHR33066:SF2">
    <property type="entry name" value="FILAGGRIN-2-LIKE"/>
    <property type="match status" value="1"/>
</dbReference>
<keyword evidence="10" id="KW-0233">DNA recombination</keyword>
<dbReference type="Pfam" id="PF04142">
    <property type="entry name" value="Nuc_sug_transp"/>
    <property type="match status" value="2"/>
</dbReference>
<evidence type="ECO:0000313" key="15">
    <source>
        <dbReference type="Proteomes" id="UP001176940"/>
    </source>
</evidence>
<dbReference type="EMBL" id="CAUEEQ010060854">
    <property type="protein sequence ID" value="CAJ0964461.1"/>
    <property type="molecule type" value="Genomic_DNA"/>
</dbReference>
<comment type="subcellular location">
    <subcellularLocation>
        <location evidence="1">Golgi apparatus membrane</location>
        <topology evidence="1">Multi-pass membrane protein</topology>
    </subcellularLocation>
</comment>
<feature type="region of interest" description="Disordered" evidence="11">
    <location>
        <begin position="1510"/>
        <end position="1567"/>
    </location>
</feature>
<dbReference type="Proteomes" id="UP001176940">
    <property type="component" value="Unassembled WGS sequence"/>
</dbReference>
<evidence type="ECO:0000256" key="6">
    <source>
        <dbReference type="ARBA" id="ARBA00022692"/>
    </source>
</evidence>
<dbReference type="InterPro" id="IPR043128">
    <property type="entry name" value="Rev_trsase/Diguanyl_cyclase"/>
</dbReference>
<dbReference type="Gene3D" id="1.10.287.3160">
    <property type="match status" value="1"/>
</dbReference>
<dbReference type="Pfam" id="PF00078">
    <property type="entry name" value="RVT_1"/>
    <property type="match status" value="1"/>
</dbReference>
<comment type="similarity">
    <text evidence="2">Belongs to the nucleotide-sugar transporter family. SLC35A subfamily.</text>
</comment>
<feature type="region of interest" description="Disordered" evidence="11">
    <location>
        <begin position="587"/>
        <end position="653"/>
    </location>
</feature>
<dbReference type="InterPro" id="IPR021623">
    <property type="entry name" value="LAP2alpha_C"/>
</dbReference>
<dbReference type="Pfam" id="PF11560">
    <property type="entry name" value="LAP2alpha"/>
    <property type="match status" value="1"/>
</dbReference>
<name>A0ABN9MD24_9NEOB</name>
<evidence type="ECO:0000256" key="3">
    <source>
        <dbReference type="ARBA" id="ARBA00010879"/>
    </source>
</evidence>
<keyword evidence="6 12" id="KW-0812">Transmembrane</keyword>
<dbReference type="Gene3D" id="3.10.10.10">
    <property type="entry name" value="HIV Type 1 Reverse Transcriptase, subunit A, domain 1"/>
    <property type="match status" value="1"/>
</dbReference>
<dbReference type="CDD" id="cd03714">
    <property type="entry name" value="RT_DIRS1"/>
    <property type="match status" value="1"/>
</dbReference>
<keyword evidence="9 12" id="KW-0472">Membrane</keyword>
<dbReference type="InterPro" id="IPR007271">
    <property type="entry name" value="Nuc_sug_transpt"/>
</dbReference>
<dbReference type="Gene3D" id="3.30.70.270">
    <property type="match status" value="1"/>
</dbReference>
<evidence type="ECO:0000256" key="5">
    <source>
        <dbReference type="ARBA" id="ARBA00022597"/>
    </source>
</evidence>
<dbReference type="InterPro" id="IPR000477">
    <property type="entry name" value="RT_dom"/>
</dbReference>
<dbReference type="NCBIfam" id="TIGR00803">
    <property type="entry name" value="nst"/>
    <property type="match status" value="1"/>
</dbReference>
<feature type="region of interest" description="Disordered" evidence="11">
    <location>
        <begin position="899"/>
        <end position="919"/>
    </location>
</feature>
<evidence type="ECO:0000256" key="2">
    <source>
        <dbReference type="ARBA" id="ARBA00009976"/>
    </source>
</evidence>
<evidence type="ECO:0000256" key="12">
    <source>
        <dbReference type="SAM" id="Phobius"/>
    </source>
</evidence>